<dbReference type="PANTHER" id="PTHR40459:SF1">
    <property type="entry name" value="CONSERVED HYPOTHETICAL ALANINE AND LEUCINE RICH PROTEIN"/>
    <property type="match status" value="1"/>
</dbReference>
<gene>
    <name evidence="2" type="ORF">XD57_0969</name>
</gene>
<dbReference type="SUPFAM" id="SSF51735">
    <property type="entry name" value="NAD(P)-binding Rossmann-fold domains"/>
    <property type="match status" value="1"/>
</dbReference>
<dbReference type="InterPro" id="IPR036291">
    <property type="entry name" value="NAD(P)-bd_dom_sf"/>
</dbReference>
<evidence type="ECO:0000259" key="1">
    <source>
        <dbReference type="Pfam" id="PF10728"/>
    </source>
</evidence>
<name>A0A101EQC3_9THEM</name>
<dbReference type="InterPro" id="IPR008927">
    <property type="entry name" value="6-PGluconate_DH-like_C_sf"/>
</dbReference>
<dbReference type="Gene3D" id="1.10.1040.20">
    <property type="entry name" value="ProC-like, C-terminal domain"/>
    <property type="match status" value="1"/>
</dbReference>
<dbReference type="Pfam" id="PF10728">
    <property type="entry name" value="DUF2520"/>
    <property type="match status" value="1"/>
</dbReference>
<dbReference type="Gene3D" id="3.40.50.720">
    <property type="entry name" value="NAD(P)-binding Rossmann-like Domain"/>
    <property type="match status" value="1"/>
</dbReference>
<comment type="caution">
    <text evidence="2">The sequence shown here is derived from an EMBL/GenBank/DDBJ whole genome shotgun (WGS) entry which is preliminary data.</text>
</comment>
<reference evidence="2 3" key="1">
    <citation type="journal article" date="2015" name="MBio">
        <title>Genome-Resolved Metagenomic Analysis Reveals Roles for Candidate Phyla and Other Microbial Community Members in Biogeochemical Transformations in Oil Reservoirs.</title>
        <authorList>
            <person name="Hu P."/>
            <person name="Tom L."/>
            <person name="Singh A."/>
            <person name="Thomas B.C."/>
            <person name="Baker B.J."/>
            <person name="Piceno Y.M."/>
            <person name="Andersen G.L."/>
            <person name="Banfield J.F."/>
        </authorList>
    </citation>
    <scope>NUCLEOTIDE SEQUENCE [LARGE SCALE GENOMIC DNA]</scope>
    <source>
        <strain evidence="2">46_26</strain>
    </source>
</reference>
<dbReference type="EMBL" id="LGFG01000073">
    <property type="protein sequence ID" value="KUK22938.1"/>
    <property type="molecule type" value="Genomic_DNA"/>
</dbReference>
<dbReference type="SUPFAM" id="SSF48179">
    <property type="entry name" value="6-phosphogluconate dehydrogenase C-terminal domain-like"/>
    <property type="match status" value="1"/>
</dbReference>
<dbReference type="InterPro" id="IPR037108">
    <property type="entry name" value="TM1727-like_C_sf"/>
</dbReference>
<dbReference type="Proteomes" id="UP000058636">
    <property type="component" value="Unassembled WGS sequence"/>
</dbReference>
<sequence>MVLNFVGTGTLTRFFLECLKDRYEIGYILSRSIDKARNLAEVYGGKAATIEKHPELNGVVFVIVPDRYIETVANHLNLGDAVLVHCSGFLSSEIFKKSGRASIHPNFSFSSLEKALEMKDQIVFGLEGDERGLAVVKKIAEEISGRYFVIPSEKKKAYHLAAVIASNFPVALAYLSKRIYTLLGLDEPELLIHTLMKGVADNIKKMRVECSLTGPVKRGDWQVVEEERREYERIFGNTVLYDEIVKLLREVAESERREAQEDER</sequence>
<organism evidence="2 3">
    <name type="scientific">Thermotoga petrophila</name>
    <dbReference type="NCBI Taxonomy" id="93929"/>
    <lineage>
        <taxon>Bacteria</taxon>
        <taxon>Thermotogati</taxon>
        <taxon>Thermotogota</taxon>
        <taxon>Thermotogae</taxon>
        <taxon>Thermotogales</taxon>
        <taxon>Thermotogaceae</taxon>
        <taxon>Thermotoga</taxon>
    </lineage>
</organism>
<dbReference type="AlphaFoldDB" id="A0A101EQC3"/>
<evidence type="ECO:0000313" key="3">
    <source>
        <dbReference type="Proteomes" id="UP000058636"/>
    </source>
</evidence>
<dbReference type="PANTHER" id="PTHR40459">
    <property type="entry name" value="CONSERVED HYPOTHETICAL ALANINE AND LEUCINE RICH PROTEIN"/>
    <property type="match status" value="1"/>
</dbReference>
<dbReference type="PATRIC" id="fig|93930.3.peg.1824"/>
<feature type="domain" description="DUF2520" evidence="1">
    <location>
        <begin position="122"/>
        <end position="231"/>
    </location>
</feature>
<evidence type="ECO:0000313" key="2">
    <source>
        <dbReference type="EMBL" id="KUK22938.1"/>
    </source>
</evidence>
<proteinExistence type="predicted"/>
<dbReference type="InterPro" id="IPR018931">
    <property type="entry name" value="DUF2520"/>
</dbReference>
<accession>A0A101EQC3</accession>
<protein>
    <recommendedName>
        <fullName evidence="1">DUF2520 domain-containing protein</fullName>
    </recommendedName>
</protein>